<protein>
    <submittedName>
        <fullName evidence="4">Uncharacterized protein LOC103717386</fullName>
    </submittedName>
</protein>
<name>A0A8B7CQ74_PHODC</name>
<reference evidence="4" key="1">
    <citation type="submission" date="2025-08" db="UniProtKB">
        <authorList>
            <consortium name="RefSeq"/>
        </authorList>
    </citation>
    <scope>IDENTIFICATION</scope>
    <source>
        <tissue evidence="4">Young leaves</tissue>
    </source>
</reference>
<dbReference type="Proteomes" id="UP000228380">
    <property type="component" value="Unplaced"/>
</dbReference>
<dbReference type="PANTHER" id="PTHR35692:SF1">
    <property type="entry name" value="F26F24.11"/>
    <property type="match status" value="1"/>
</dbReference>
<dbReference type="GeneID" id="103717386"/>
<evidence type="ECO:0000313" key="3">
    <source>
        <dbReference type="Proteomes" id="UP000228380"/>
    </source>
</evidence>
<dbReference type="RefSeq" id="XP_008803969.1">
    <property type="nucleotide sequence ID" value="XM_008805747.3"/>
</dbReference>
<sequence>MASYLSHLASPERDAVDAIVSQAIDLCTLEQVAALNTSHLSDSSLLPGDLESRFRKLKSFPGANPQHPQQQSRIPPRHLDQGKENIPRSLNRCESVPNPSIDSGEPEEKKPPEEAETSSSPPPKPEAEKDSKKPEPATGFASSPSISLASPRDSPSPPRGRCCFVLSPKRVQRRKGKSGDWGRSDDLLSDMGTFSMKEQRRKLKKALKEQEKASREAEKMVELVKHASARMNVAAIDELLSDDEEELK</sequence>
<feature type="compositionally biased region" description="Basic and acidic residues" evidence="2">
    <location>
        <begin position="177"/>
        <end position="186"/>
    </location>
</feature>
<organism evidence="3 4">
    <name type="scientific">Phoenix dactylifera</name>
    <name type="common">Date palm</name>
    <dbReference type="NCBI Taxonomy" id="42345"/>
    <lineage>
        <taxon>Eukaryota</taxon>
        <taxon>Viridiplantae</taxon>
        <taxon>Streptophyta</taxon>
        <taxon>Embryophyta</taxon>
        <taxon>Tracheophyta</taxon>
        <taxon>Spermatophyta</taxon>
        <taxon>Magnoliopsida</taxon>
        <taxon>Liliopsida</taxon>
        <taxon>Arecaceae</taxon>
        <taxon>Coryphoideae</taxon>
        <taxon>Phoeniceae</taxon>
        <taxon>Phoenix</taxon>
    </lineage>
</organism>
<proteinExistence type="predicted"/>
<dbReference type="KEGG" id="pda:103717386"/>
<dbReference type="PANTHER" id="PTHR35692">
    <property type="entry name" value="F26F24.11"/>
    <property type="match status" value="1"/>
</dbReference>
<dbReference type="OrthoDB" id="1936256at2759"/>
<feature type="coiled-coil region" evidence="1">
    <location>
        <begin position="196"/>
        <end position="227"/>
    </location>
</feature>
<keyword evidence="3" id="KW-1185">Reference proteome</keyword>
<feature type="compositionally biased region" description="Basic and acidic residues" evidence="2">
    <location>
        <begin position="77"/>
        <end position="86"/>
    </location>
</feature>
<feature type="region of interest" description="Disordered" evidence="2">
    <location>
        <begin position="58"/>
        <end position="193"/>
    </location>
</feature>
<feature type="compositionally biased region" description="Basic and acidic residues" evidence="2">
    <location>
        <begin position="125"/>
        <end position="135"/>
    </location>
</feature>
<gene>
    <name evidence="4" type="primary">LOC103717386</name>
</gene>
<evidence type="ECO:0000313" key="4">
    <source>
        <dbReference type="RefSeq" id="XP_008803969.1"/>
    </source>
</evidence>
<accession>A0A8B7CQ74</accession>
<dbReference type="AlphaFoldDB" id="A0A8B7CQ74"/>
<keyword evidence="1" id="KW-0175">Coiled coil</keyword>
<evidence type="ECO:0000256" key="1">
    <source>
        <dbReference type="SAM" id="Coils"/>
    </source>
</evidence>
<evidence type="ECO:0000256" key="2">
    <source>
        <dbReference type="SAM" id="MobiDB-lite"/>
    </source>
</evidence>